<name>A0A0X3PM74_SCHSO</name>
<feature type="transmembrane region" description="Helical" evidence="1">
    <location>
        <begin position="20"/>
        <end position="42"/>
    </location>
</feature>
<proteinExistence type="predicted"/>
<dbReference type="AlphaFoldDB" id="A0A0X3PM74"/>
<feature type="transmembrane region" description="Helical" evidence="1">
    <location>
        <begin position="62"/>
        <end position="84"/>
    </location>
</feature>
<dbReference type="EMBL" id="GEEE01010200">
    <property type="protein sequence ID" value="JAP53025.1"/>
    <property type="molecule type" value="Transcribed_RNA"/>
</dbReference>
<evidence type="ECO:0000313" key="2">
    <source>
        <dbReference type="EMBL" id="JAP53025.1"/>
    </source>
</evidence>
<organism evidence="2">
    <name type="scientific">Schistocephalus solidus</name>
    <name type="common">Tapeworm</name>
    <dbReference type="NCBI Taxonomy" id="70667"/>
    <lineage>
        <taxon>Eukaryota</taxon>
        <taxon>Metazoa</taxon>
        <taxon>Spiralia</taxon>
        <taxon>Lophotrochozoa</taxon>
        <taxon>Platyhelminthes</taxon>
        <taxon>Cestoda</taxon>
        <taxon>Eucestoda</taxon>
        <taxon>Diphyllobothriidea</taxon>
        <taxon>Diphyllobothriidae</taxon>
        <taxon>Schistocephalus</taxon>
    </lineage>
</organism>
<accession>A0A0X3PM74</accession>
<evidence type="ECO:0000256" key="1">
    <source>
        <dbReference type="SAM" id="Phobius"/>
    </source>
</evidence>
<sequence length="313" mass="34243">MSEFYEYGGSGARCLRSSPLSALVGLILVLLGGATFGAGAIYARTNLILLTEANHLLPYVDYAVFAVVGATGLFAIIAFIVCAVSSGWNGKRCFEGSRKAFCGRCLNTTLLICLIFGIIFWTLLAALLAFPVTSMSLLLYRDIGPTRIFSRSRMGAEVTARPLRVSRQTSVDSDGQELLGNLPPYVQPRPPVQPIGLSVPEEHLRTLDRSPSPIPNPHDLILNFFKCSALAVDLSYYGLYDNTGYPLAITSMNLNFRIRNTLIFSSISFVGSLLVLIGYLLILVCVAMNSAKLREARYYDPSESGDEIIRLHQ</sequence>
<reference evidence="2" key="1">
    <citation type="submission" date="2016-01" db="EMBL/GenBank/DDBJ databases">
        <title>Reference transcriptome for the parasite Schistocephalus solidus: insights into the molecular evolution of parasitism.</title>
        <authorList>
            <person name="Hebert F.O."/>
            <person name="Grambauer S."/>
            <person name="Barber I."/>
            <person name="Landry C.R."/>
            <person name="Aubin-Horth N."/>
        </authorList>
    </citation>
    <scope>NUCLEOTIDE SEQUENCE</scope>
</reference>
<feature type="transmembrane region" description="Helical" evidence="1">
    <location>
        <begin position="105"/>
        <end position="130"/>
    </location>
</feature>
<keyword evidence="1" id="KW-0472">Membrane</keyword>
<gene>
    <name evidence="2" type="ORF">TR143766</name>
</gene>
<protein>
    <submittedName>
        <fullName evidence="2">Uncharacterized protein</fullName>
    </submittedName>
</protein>
<feature type="transmembrane region" description="Helical" evidence="1">
    <location>
        <begin position="262"/>
        <end position="287"/>
    </location>
</feature>
<keyword evidence="1" id="KW-0812">Transmembrane</keyword>
<keyword evidence="1" id="KW-1133">Transmembrane helix</keyword>